<keyword evidence="3" id="KW-0813">Transport</keyword>
<keyword evidence="7 8" id="KW-0472">Membrane</keyword>
<feature type="transmembrane region" description="Helical" evidence="8">
    <location>
        <begin position="142"/>
        <end position="161"/>
    </location>
</feature>
<evidence type="ECO:0000256" key="6">
    <source>
        <dbReference type="ARBA" id="ARBA00022989"/>
    </source>
</evidence>
<organism evidence="9 10">
    <name type="scientific">Amnimonas aquatica</name>
    <dbReference type="NCBI Taxonomy" id="2094561"/>
    <lineage>
        <taxon>Bacteria</taxon>
        <taxon>Pseudomonadati</taxon>
        <taxon>Pseudomonadota</taxon>
        <taxon>Gammaproteobacteria</taxon>
        <taxon>Moraxellales</taxon>
        <taxon>Moraxellaceae</taxon>
        <taxon>Amnimonas</taxon>
    </lineage>
</organism>
<dbReference type="Proteomes" id="UP000243900">
    <property type="component" value="Unassembled WGS sequence"/>
</dbReference>
<evidence type="ECO:0000256" key="8">
    <source>
        <dbReference type="SAM" id="Phobius"/>
    </source>
</evidence>
<dbReference type="PROSITE" id="PS51257">
    <property type="entry name" value="PROKAR_LIPOPROTEIN"/>
    <property type="match status" value="1"/>
</dbReference>
<feature type="transmembrane region" description="Helical" evidence="8">
    <location>
        <begin position="111"/>
        <end position="130"/>
    </location>
</feature>
<comment type="similarity">
    <text evidence="2">Belongs to the binding-protein-dependent transport system permease family. FecCD subfamily.</text>
</comment>
<feature type="transmembrane region" description="Helical" evidence="8">
    <location>
        <begin position="328"/>
        <end position="347"/>
    </location>
</feature>
<dbReference type="EMBL" id="PTQZ01000034">
    <property type="protein sequence ID" value="PQA48951.1"/>
    <property type="molecule type" value="Genomic_DNA"/>
</dbReference>
<feature type="transmembrane region" description="Helical" evidence="8">
    <location>
        <begin position="240"/>
        <end position="258"/>
    </location>
</feature>
<evidence type="ECO:0000256" key="3">
    <source>
        <dbReference type="ARBA" id="ARBA00022448"/>
    </source>
</evidence>
<evidence type="ECO:0008006" key="11">
    <source>
        <dbReference type="Google" id="ProtNLM"/>
    </source>
</evidence>
<evidence type="ECO:0000256" key="5">
    <source>
        <dbReference type="ARBA" id="ARBA00022692"/>
    </source>
</evidence>
<dbReference type="GO" id="GO:0005886">
    <property type="term" value="C:plasma membrane"/>
    <property type="evidence" value="ECO:0007669"/>
    <property type="project" value="UniProtKB-SubCell"/>
</dbReference>
<dbReference type="GO" id="GO:0022857">
    <property type="term" value="F:transmembrane transporter activity"/>
    <property type="evidence" value="ECO:0007669"/>
    <property type="project" value="InterPro"/>
</dbReference>
<comment type="caution">
    <text evidence="9">The sequence shown here is derived from an EMBL/GenBank/DDBJ whole genome shotgun (WGS) entry which is preliminary data.</text>
</comment>
<protein>
    <recommendedName>
        <fullName evidence="11">Iron ABC transporter permease</fullName>
    </recommendedName>
</protein>
<evidence type="ECO:0000256" key="1">
    <source>
        <dbReference type="ARBA" id="ARBA00004651"/>
    </source>
</evidence>
<keyword evidence="6 8" id="KW-1133">Transmembrane helix</keyword>
<dbReference type="PANTHER" id="PTHR30472:SF25">
    <property type="entry name" value="ABC TRANSPORTER PERMEASE PROTEIN MJ0876-RELATED"/>
    <property type="match status" value="1"/>
</dbReference>
<feature type="transmembrane region" description="Helical" evidence="8">
    <location>
        <begin position="354"/>
        <end position="374"/>
    </location>
</feature>
<keyword evidence="4" id="KW-1003">Cell membrane</keyword>
<evidence type="ECO:0000313" key="9">
    <source>
        <dbReference type="EMBL" id="PQA48951.1"/>
    </source>
</evidence>
<feature type="transmembrane region" description="Helical" evidence="8">
    <location>
        <begin position="167"/>
        <end position="187"/>
    </location>
</feature>
<dbReference type="InterPro" id="IPR000522">
    <property type="entry name" value="ABC_transptr_permease_BtuC"/>
</dbReference>
<dbReference type="GO" id="GO:0033214">
    <property type="term" value="P:siderophore-iron import into cell"/>
    <property type="evidence" value="ECO:0007669"/>
    <property type="project" value="TreeGrafter"/>
</dbReference>
<evidence type="ECO:0000256" key="2">
    <source>
        <dbReference type="ARBA" id="ARBA00007935"/>
    </source>
</evidence>
<dbReference type="AlphaFoldDB" id="A0A2P6AU21"/>
<keyword evidence="10" id="KW-1185">Reference proteome</keyword>
<dbReference type="Pfam" id="PF01032">
    <property type="entry name" value="FecCD"/>
    <property type="match status" value="1"/>
</dbReference>
<proteinExistence type="inferred from homology"/>
<feature type="transmembrane region" description="Helical" evidence="8">
    <location>
        <begin position="293"/>
        <end position="316"/>
    </location>
</feature>
<comment type="subcellular location">
    <subcellularLocation>
        <location evidence="1">Cell membrane</location>
        <topology evidence="1">Multi-pass membrane protein</topology>
    </subcellularLocation>
</comment>
<evidence type="ECO:0000256" key="7">
    <source>
        <dbReference type="ARBA" id="ARBA00023136"/>
    </source>
</evidence>
<evidence type="ECO:0000313" key="10">
    <source>
        <dbReference type="Proteomes" id="UP000243900"/>
    </source>
</evidence>
<gene>
    <name evidence="9" type="ORF">C5O18_02770</name>
</gene>
<accession>A0A2P6AU21</accession>
<dbReference type="CDD" id="cd06550">
    <property type="entry name" value="TM_ABC_iron-siderophores_like"/>
    <property type="match status" value="1"/>
</dbReference>
<dbReference type="InterPro" id="IPR037294">
    <property type="entry name" value="ABC_BtuC-like"/>
</dbReference>
<dbReference type="Gene3D" id="1.10.3470.10">
    <property type="entry name" value="ABC transporter involved in vitamin B12 uptake, BtuC"/>
    <property type="match status" value="1"/>
</dbReference>
<dbReference type="SUPFAM" id="SSF81345">
    <property type="entry name" value="ABC transporter involved in vitamin B12 uptake, BtuC"/>
    <property type="match status" value="1"/>
</dbReference>
<name>A0A2P6AU21_9GAMM</name>
<feature type="transmembrane region" description="Helical" evidence="8">
    <location>
        <begin position="72"/>
        <end position="91"/>
    </location>
</feature>
<feature type="transmembrane region" description="Helical" evidence="8">
    <location>
        <begin position="196"/>
        <end position="220"/>
    </location>
</feature>
<reference evidence="10" key="1">
    <citation type="submission" date="2018-02" db="EMBL/GenBank/DDBJ databases">
        <title>Genome sequencing of Solimonas sp. HR-BB.</title>
        <authorList>
            <person name="Lee Y."/>
            <person name="Jeon C.O."/>
        </authorList>
    </citation>
    <scope>NUCLEOTIDE SEQUENCE [LARGE SCALE GENOMIC DNA]</scope>
    <source>
        <strain evidence="10">HR-E</strain>
    </source>
</reference>
<dbReference type="PANTHER" id="PTHR30472">
    <property type="entry name" value="FERRIC ENTEROBACTIN TRANSPORT SYSTEM PERMEASE PROTEIN"/>
    <property type="match status" value="1"/>
</dbReference>
<sequence length="380" mass="40308">MRVPACLCPRVRAGVHGAGLHVSDFPPLSAGLQACRGRLLSAFGGPLVTGRLCCADPERNPCMSRFHSPSSAFLQGVLLFALAACLSAWALRAGLPAGPQAADIIWQLRLPRLLLALVSGAALALAGLWLQTLFRHALVEPGLLGVSTGAGLAAVLSLLLWQDLIWLMPLAAFAGAGLSLLLVLALARRYQLQPEALLLVGIALNALLAAGTQLLLILGPDISLRAGSFWLMGSFAYAEWRWLLPGMALVLVLMAWGLRRASSFDLWLLGEREAGLLGLPVPRFRRQVIWGSALLVAVAVAQAGSVAFIGLMAPHIAARLTGCQHARLMPVAMLVGGLLAVFADTLARTLLAPLELPVGVMTALLGAPFFLFVLHRRWRA</sequence>
<evidence type="ECO:0000256" key="4">
    <source>
        <dbReference type="ARBA" id="ARBA00022475"/>
    </source>
</evidence>
<keyword evidence="5 8" id="KW-0812">Transmembrane</keyword>